<dbReference type="Proteomes" id="UP000186165">
    <property type="component" value="Chromosome"/>
</dbReference>
<keyword evidence="5" id="KW-1185">Reference proteome</keyword>
<proteinExistence type="predicted"/>
<organism evidence="2 4">
    <name type="scientific">Halodesulfurarchaeum formicicum</name>
    <dbReference type="NCBI Taxonomy" id="1873524"/>
    <lineage>
        <taxon>Archaea</taxon>
        <taxon>Methanobacteriati</taxon>
        <taxon>Methanobacteriota</taxon>
        <taxon>Stenosarchaea group</taxon>
        <taxon>Halobacteria</taxon>
        <taxon>Halobacteriales</taxon>
        <taxon>Halobacteriaceae</taxon>
        <taxon>Halodesulfurarchaeum</taxon>
    </lineage>
</organism>
<feature type="transmembrane region" description="Helical" evidence="1">
    <location>
        <begin position="127"/>
        <end position="149"/>
    </location>
</feature>
<dbReference type="GeneID" id="30418468"/>
<dbReference type="EMBL" id="CP016804">
    <property type="protein sequence ID" value="APE96366.1"/>
    <property type="molecule type" value="Genomic_DNA"/>
</dbReference>
<dbReference type="STRING" id="1873524.HSR6_1934"/>
<accession>A0A1D8S6P5</accession>
<feature type="transmembrane region" description="Helical" evidence="1">
    <location>
        <begin position="214"/>
        <end position="232"/>
    </location>
</feature>
<dbReference type="KEGG" id="halh:HTSR_1865"/>
<accession>A0A1J1ADZ5</accession>
<evidence type="ECO:0000256" key="1">
    <source>
        <dbReference type="SAM" id="Phobius"/>
    </source>
</evidence>
<dbReference type="Proteomes" id="UP000185608">
    <property type="component" value="Chromosome"/>
</dbReference>
<dbReference type="PANTHER" id="PTHR40700">
    <property type="entry name" value="HYPOTHETICAL MEMBRANE PROTEIN, CONSERVED, DUF63 FAMILY"/>
    <property type="match status" value="1"/>
</dbReference>
<evidence type="ECO:0000313" key="3">
    <source>
        <dbReference type="EMBL" id="APE96366.1"/>
    </source>
</evidence>
<reference evidence="2 4" key="1">
    <citation type="submission" date="2016-06" db="EMBL/GenBank/DDBJ databases">
        <title>Discovery of anaerobic lithoheterotrophic haloarchaeon capable of sulfur respiration by hydrogen and formate.</title>
        <authorList>
            <person name="Sorokin D.Y."/>
            <person name="Kublanov I.V."/>
            <person name="Roman P."/>
            <person name="Sinninghe Damste J.S."/>
            <person name="Golyshin P.N."/>
            <person name="Rojo D."/>
            <person name="Ciordia S."/>
            <person name="Mena Md.C."/>
            <person name="Ferrer M."/>
            <person name="Smedile F."/>
            <person name="Messina E."/>
            <person name="La Cono V."/>
            <person name="Yakimov M.M."/>
        </authorList>
    </citation>
    <scope>NUCLEOTIDE SEQUENCE [LARGE SCALE GENOMIC DNA]</scope>
    <source>
        <strain evidence="2 4">HTSR1</strain>
    </source>
</reference>
<reference evidence="3" key="3">
    <citation type="journal article" date="2017" name="ISME J.">
        <title>Discovery of anaerobic lithoheterotrophic haloarchaea, ubiquitous in hypersaline habitats.</title>
        <authorList>
            <person name="Sorokin D.Y."/>
            <person name="Messina E."/>
            <person name="Smedile F."/>
            <person name="Roman P."/>
            <person name="Damste J.S.S."/>
            <person name="Ciordia S."/>
            <person name="Mena M.C."/>
            <person name="Ferrer M."/>
            <person name="Golyshin P.N."/>
            <person name="Kublanov I.V."/>
            <person name="Samarov N.I."/>
            <person name="Toshchakov S.V."/>
            <person name="La Cono V."/>
            <person name="Yakimov M.M."/>
        </authorList>
    </citation>
    <scope>NUCLEOTIDE SEQUENCE</scope>
    <source>
        <strain evidence="3">HSR6</strain>
    </source>
</reference>
<name>A0A1D8S6P5_9EURY</name>
<dbReference type="EMBL" id="CP016070">
    <property type="protein sequence ID" value="AOW81030.1"/>
    <property type="molecule type" value="Genomic_DNA"/>
</dbReference>
<protein>
    <recommendedName>
        <fullName evidence="6">DUF63 domain-containing protein</fullName>
    </recommendedName>
</protein>
<evidence type="ECO:0008006" key="6">
    <source>
        <dbReference type="Google" id="ProtNLM"/>
    </source>
</evidence>
<dbReference type="RefSeq" id="WP_070365684.1">
    <property type="nucleotide sequence ID" value="NZ_CP016070.1"/>
</dbReference>
<evidence type="ECO:0000313" key="5">
    <source>
        <dbReference type="Proteomes" id="UP000186165"/>
    </source>
</evidence>
<dbReference type="OrthoDB" id="308209at2157"/>
<keyword evidence="1" id="KW-0472">Membrane</keyword>
<evidence type="ECO:0000313" key="4">
    <source>
        <dbReference type="Proteomes" id="UP000185608"/>
    </source>
</evidence>
<evidence type="ECO:0000313" key="2">
    <source>
        <dbReference type="EMBL" id="AOW81030.1"/>
    </source>
</evidence>
<dbReference type="Pfam" id="PF01889">
    <property type="entry name" value="DUF63"/>
    <property type="match status" value="1"/>
</dbReference>
<gene>
    <name evidence="3" type="ORF">HSR6_1934</name>
    <name evidence="2" type="ORF">HTSR_1865</name>
</gene>
<feature type="transmembrane region" description="Helical" evidence="1">
    <location>
        <begin position="67"/>
        <end position="88"/>
    </location>
</feature>
<feature type="transmembrane region" description="Helical" evidence="1">
    <location>
        <begin position="100"/>
        <end position="121"/>
    </location>
</feature>
<feature type="transmembrane region" description="Helical" evidence="1">
    <location>
        <begin position="244"/>
        <end position="267"/>
    </location>
</feature>
<dbReference type="KEGG" id="hhsr:HSR6_1934"/>
<dbReference type="InterPro" id="IPR002749">
    <property type="entry name" value="DUF63"/>
</dbReference>
<reference evidence="5" key="2">
    <citation type="submission" date="2016-08" db="EMBL/GenBank/DDBJ databases">
        <title>Discovery of first anaerobic lithoheterotrophic haloarchae widely represented in hypersaline habitats.</title>
        <authorList>
            <person name="Sorokin D.Y."/>
            <person name="Kublanov I.V."/>
            <person name="Roman P."/>
            <person name="Sinninghe Damste J.S."/>
            <person name="Golyshin P.N."/>
            <person name="Rojo D."/>
            <person name="Ciordia S."/>
            <person name="Mena Md.C."/>
            <person name="Ferrer M."/>
            <person name="Smedile F."/>
            <person name="Messina E."/>
            <person name="La Cono V."/>
            <person name="Yakimov M.M."/>
        </authorList>
    </citation>
    <scope>NUCLEOTIDE SEQUENCE [LARGE SCALE GENOMIC DNA]</scope>
    <source>
        <strain evidence="5">HSR6</strain>
    </source>
</reference>
<dbReference type="PANTHER" id="PTHR40700:SF1">
    <property type="entry name" value="DUF63 DOMAIN-CONTAINING PROTEIN"/>
    <property type="match status" value="1"/>
</dbReference>
<keyword evidence="1" id="KW-1133">Transmembrane helix</keyword>
<dbReference type="AlphaFoldDB" id="A0A1D8S6P5"/>
<keyword evidence="1" id="KW-0812">Transmembrane</keyword>
<feature type="transmembrane region" description="Helical" evidence="1">
    <location>
        <begin position="42"/>
        <end position="61"/>
    </location>
</feature>
<feature type="transmembrane region" description="Helical" evidence="1">
    <location>
        <begin position="12"/>
        <end position="30"/>
    </location>
</feature>
<sequence length="272" mass="27844">MLLPTGSTLPPLPYLVGLAAALLVVSAWLYRRDVALQTRTVLALAPWMVLGSALYVCYQIGAAPAALAPLCSSPTVYASTAVLAGLVWALASRFEATDRWLAGTGVVLSLFPIGVAIAVALDAESFSPGWSILGAVLAGLLALLIWYVLGQYQPETTAILGPAGGVAVFAHVLDGISTTIGIDVLQFGEQTPLSAALIELGAALPTAPYIGTGWVFALVKIALGVAVVWFIADLVRDDPPLGNGLLLVITAVGLGPATHNLILFAVAGPAGV</sequence>